<dbReference type="GO" id="GO:0009279">
    <property type="term" value="C:cell outer membrane"/>
    <property type="evidence" value="ECO:0007669"/>
    <property type="project" value="UniProtKB-SubCell"/>
</dbReference>
<dbReference type="InterPro" id="IPR008969">
    <property type="entry name" value="CarboxyPept-like_regulatory"/>
</dbReference>
<dbReference type="EMBL" id="CP044016">
    <property type="protein sequence ID" value="QES88749.1"/>
    <property type="molecule type" value="Genomic_DNA"/>
</dbReference>
<dbReference type="NCBIfam" id="TIGR04057">
    <property type="entry name" value="SusC_RagA_signa"/>
    <property type="match status" value="1"/>
</dbReference>
<dbReference type="OrthoDB" id="9768177at2"/>
<dbReference type="SUPFAM" id="SSF49464">
    <property type="entry name" value="Carboxypeptidase regulatory domain-like"/>
    <property type="match status" value="1"/>
</dbReference>
<dbReference type="InterPro" id="IPR037066">
    <property type="entry name" value="Plug_dom_sf"/>
</dbReference>
<keyword evidence="1" id="KW-0472">Membrane</keyword>
<keyword evidence="1" id="KW-0812">Transmembrane</keyword>
<keyword evidence="3" id="KW-0675">Receptor</keyword>
<evidence type="ECO:0000313" key="3">
    <source>
        <dbReference type="EMBL" id="QES88749.1"/>
    </source>
</evidence>
<dbReference type="Pfam" id="PF13715">
    <property type="entry name" value="CarbopepD_reg_2"/>
    <property type="match status" value="1"/>
</dbReference>
<keyword evidence="4" id="KW-1185">Reference proteome</keyword>
<dbReference type="AlphaFoldDB" id="A0A5P2G3P7"/>
<dbReference type="InterPro" id="IPR039426">
    <property type="entry name" value="TonB-dep_rcpt-like"/>
</dbReference>
<keyword evidence="1" id="KW-0813">Transport</keyword>
<gene>
    <name evidence="3" type="ORF">E0W69_008830</name>
</gene>
<sequence>MKFKTILFVMGMLLPILSLAQKIRGVVRASNGNILPHTTLNLKKSNTWTETDANGHFTIVLHSSDSIIFSHTGYISKSLFLEAKDTFIHVQLNPSSDLEEVIVSTGYQQIPKERATGSFVFVDSALLNRRVSANILDRLDGVTSGLLFNKNQQSGQANYNIRGVSTINSNPNPLIVIDNMPYSGDINTINPNDVESVSILKDGAATSIWGAFAGNGVIVITTKKGKFNLPTKVSFNSNITLGDKPNLWYRPQLSSANFISIETILFENGYYDGTISYGYSIISPVVEILNKEKNGDISDQEAQAQLALYQQQDYRNDLKHHFYQKSLAQQYAVSINGGSTNNKYFLSLGYDANQSSLINNTNNRLTLNANNTYAFFHNKLEFTTGIVLIQSRQKGDGSAGSFPYPYLKLVGDDGKALAVPNQYRPSYIDDLTTTLLDWHYRPWDEIHLIDNTTQLTDYRINTQIKYKILCGLETSLSYQYSNGSSQNENYDSEETYYTRNYINQFTRINGTTITRPVPLGGIIDFYKAGYHAHDGRALINYTHHWSSNHELTALAGVELQSLVTQTRSYRLYGYDKDQQTSTNVDYVSLFLNYQGNAYNQIQNNVSNLKTINNYLSYFGNAAYSFRARYIFSVSIRKDQSNLFGVNSNQKGVPLWSTGLGWVASEEQFYHIHWLPYLKLRVTNGYSGNINKSVTALTTANINGINTYNQNYSTITNPPTLLYNGRKTI</sequence>
<dbReference type="Pfam" id="PF07715">
    <property type="entry name" value="Plug"/>
    <property type="match status" value="1"/>
</dbReference>
<comment type="subcellular location">
    <subcellularLocation>
        <location evidence="1">Cell outer membrane</location>
        <topology evidence="1">Multi-pass membrane protein</topology>
    </subcellularLocation>
</comment>
<comment type="similarity">
    <text evidence="1">Belongs to the TonB-dependent receptor family.</text>
</comment>
<dbReference type="RefSeq" id="WP_131329715.1">
    <property type="nucleotide sequence ID" value="NZ_CP044016.1"/>
</dbReference>
<dbReference type="SUPFAM" id="SSF56935">
    <property type="entry name" value="Porins"/>
    <property type="match status" value="1"/>
</dbReference>
<keyword evidence="1" id="KW-0998">Cell outer membrane</keyword>
<dbReference type="InterPro" id="IPR012910">
    <property type="entry name" value="Plug_dom"/>
</dbReference>
<organism evidence="3 4">
    <name type="scientific">Rhizosphaericola mali</name>
    <dbReference type="NCBI Taxonomy" id="2545455"/>
    <lineage>
        <taxon>Bacteria</taxon>
        <taxon>Pseudomonadati</taxon>
        <taxon>Bacteroidota</taxon>
        <taxon>Chitinophagia</taxon>
        <taxon>Chitinophagales</taxon>
        <taxon>Chitinophagaceae</taxon>
        <taxon>Rhizosphaericola</taxon>
    </lineage>
</organism>
<dbReference type="KEGG" id="arac:E0W69_008830"/>
<dbReference type="InterPro" id="IPR023997">
    <property type="entry name" value="TonB-dep_OMP_SusC/RagA_CS"/>
</dbReference>
<feature type="domain" description="TonB-dependent receptor plug" evidence="2">
    <location>
        <begin position="113"/>
        <end position="217"/>
    </location>
</feature>
<dbReference type="Proteomes" id="UP000292424">
    <property type="component" value="Chromosome"/>
</dbReference>
<protein>
    <submittedName>
        <fullName evidence="3">TonB-dependent receptor plug domain-containing protein</fullName>
    </submittedName>
</protein>
<evidence type="ECO:0000256" key="1">
    <source>
        <dbReference type="PROSITE-ProRule" id="PRU01360"/>
    </source>
</evidence>
<name>A0A5P2G3P7_9BACT</name>
<dbReference type="PROSITE" id="PS52016">
    <property type="entry name" value="TONB_DEPENDENT_REC_3"/>
    <property type="match status" value="1"/>
</dbReference>
<dbReference type="Gene3D" id="2.170.130.10">
    <property type="entry name" value="TonB-dependent receptor, plug domain"/>
    <property type="match status" value="1"/>
</dbReference>
<evidence type="ECO:0000259" key="2">
    <source>
        <dbReference type="Pfam" id="PF07715"/>
    </source>
</evidence>
<accession>A0A5P2G3P7</accession>
<evidence type="ECO:0000313" key="4">
    <source>
        <dbReference type="Proteomes" id="UP000292424"/>
    </source>
</evidence>
<proteinExistence type="inferred from homology"/>
<keyword evidence="1" id="KW-1134">Transmembrane beta strand</keyword>
<reference evidence="3 4" key="1">
    <citation type="submission" date="2019-09" db="EMBL/GenBank/DDBJ databases">
        <title>Complete genome sequence of Arachidicoccus sp. B3-10 isolated from apple orchard soil.</title>
        <authorList>
            <person name="Kim H.S."/>
            <person name="Han K.-I."/>
            <person name="Suh M.K."/>
            <person name="Lee K.C."/>
            <person name="Eom M.K."/>
            <person name="Kim J.-S."/>
            <person name="Kang S.W."/>
            <person name="Sin Y."/>
            <person name="Lee J.-S."/>
        </authorList>
    </citation>
    <scope>NUCLEOTIDE SEQUENCE [LARGE SCALE GENOMIC DNA]</scope>
    <source>
        <strain evidence="3 4">B3-10</strain>
    </source>
</reference>